<gene>
    <name evidence="1" type="ORF">ODALV1_LOCUS7976</name>
</gene>
<dbReference type="PANTHER" id="PTHR20905:SF32">
    <property type="entry name" value="ARYLALKYLAMINE N-ACETYLTRANSFERASE-LIKE 7, ISOFORM A"/>
    <property type="match status" value="1"/>
</dbReference>
<reference evidence="1 2" key="1">
    <citation type="submission" date="2024-08" db="EMBL/GenBank/DDBJ databases">
        <authorList>
            <person name="Cucini C."/>
            <person name="Frati F."/>
        </authorList>
    </citation>
    <scope>NUCLEOTIDE SEQUENCE [LARGE SCALE GENOMIC DNA]</scope>
</reference>
<dbReference type="Proteomes" id="UP001642540">
    <property type="component" value="Unassembled WGS sequence"/>
</dbReference>
<proteinExistence type="predicted"/>
<dbReference type="Gene3D" id="3.40.630.30">
    <property type="match status" value="1"/>
</dbReference>
<dbReference type="EMBL" id="CAXLJM020000024">
    <property type="protein sequence ID" value="CAL8091599.1"/>
    <property type="molecule type" value="Genomic_DNA"/>
</dbReference>
<organism evidence="1 2">
    <name type="scientific">Orchesella dallaii</name>
    <dbReference type="NCBI Taxonomy" id="48710"/>
    <lineage>
        <taxon>Eukaryota</taxon>
        <taxon>Metazoa</taxon>
        <taxon>Ecdysozoa</taxon>
        <taxon>Arthropoda</taxon>
        <taxon>Hexapoda</taxon>
        <taxon>Collembola</taxon>
        <taxon>Entomobryomorpha</taxon>
        <taxon>Entomobryoidea</taxon>
        <taxon>Orchesellidae</taxon>
        <taxon>Orchesellinae</taxon>
        <taxon>Orchesella</taxon>
    </lineage>
</organism>
<comment type="caution">
    <text evidence="1">The sequence shown here is derived from an EMBL/GenBank/DDBJ whole genome shotgun (WGS) entry which is preliminary data.</text>
</comment>
<sequence>MPDNLHLVEGPYKNFTVRRVRPEDVEKVEQHIEDYFLHDEPTSKLSGYTEEYGNEFCHIFRHFLPDNLSFWMEDNETGEVAAVRATFIHKKDDNCWDFFPRKSLASKNLYQMCEIALEKGNIYERYGITEYADFLVASCATKYRNQGLAKELYRRSMELFKVEGIKLAKSVFTSPFSRAAVKRLGFEEICRVDYKTMKDKDGNPVFDPSQLTDEHFGAVMVKLV</sequence>
<name>A0ABP1Q6T6_9HEXA</name>
<evidence type="ECO:0000313" key="1">
    <source>
        <dbReference type="EMBL" id="CAL8091599.1"/>
    </source>
</evidence>
<dbReference type="InterPro" id="IPR016181">
    <property type="entry name" value="Acyl_CoA_acyltransferase"/>
</dbReference>
<keyword evidence="2" id="KW-1185">Reference proteome</keyword>
<dbReference type="SUPFAM" id="SSF55729">
    <property type="entry name" value="Acyl-CoA N-acyltransferases (Nat)"/>
    <property type="match status" value="1"/>
</dbReference>
<dbReference type="PANTHER" id="PTHR20905">
    <property type="entry name" value="N-ACETYLTRANSFERASE-RELATED"/>
    <property type="match status" value="1"/>
</dbReference>
<evidence type="ECO:0008006" key="3">
    <source>
        <dbReference type="Google" id="ProtNLM"/>
    </source>
</evidence>
<accession>A0ABP1Q6T6</accession>
<evidence type="ECO:0000313" key="2">
    <source>
        <dbReference type="Proteomes" id="UP001642540"/>
    </source>
</evidence>
<protein>
    <recommendedName>
        <fullName evidence="3">N-acetyltransferase domain-containing protein</fullName>
    </recommendedName>
</protein>